<protein>
    <submittedName>
        <fullName evidence="2">Uncharacterized protein</fullName>
    </submittedName>
</protein>
<comment type="caution">
    <text evidence="2">The sequence shown here is derived from an EMBL/GenBank/DDBJ whole genome shotgun (WGS) entry which is preliminary data.</text>
</comment>
<dbReference type="AlphaFoldDB" id="A0A848HC32"/>
<accession>A0A848HC32</accession>
<feature type="region of interest" description="Disordered" evidence="1">
    <location>
        <begin position="1"/>
        <end position="33"/>
    </location>
</feature>
<dbReference type="RefSeq" id="WP_169421353.1">
    <property type="nucleotide sequence ID" value="NZ_JABBFX010000003.1"/>
</dbReference>
<keyword evidence="3" id="KW-1185">Reference proteome</keyword>
<gene>
    <name evidence="2" type="ORF">HHL11_25110</name>
</gene>
<proteinExistence type="predicted"/>
<dbReference type="EMBL" id="JABBFX010000003">
    <property type="protein sequence ID" value="NML47049.1"/>
    <property type="molecule type" value="Genomic_DNA"/>
</dbReference>
<evidence type="ECO:0000313" key="2">
    <source>
        <dbReference type="EMBL" id="NML47049.1"/>
    </source>
</evidence>
<evidence type="ECO:0000313" key="3">
    <source>
        <dbReference type="Proteomes" id="UP000541185"/>
    </source>
</evidence>
<name>A0A848HC32_9BURK</name>
<reference evidence="2 3" key="1">
    <citation type="submission" date="2020-04" db="EMBL/GenBank/DDBJ databases">
        <title>Ramlibacter sp. G-1-2-2 isolated from soil.</title>
        <authorList>
            <person name="Dahal R.H."/>
        </authorList>
    </citation>
    <scope>NUCLEOTIDE SEQUENCE [LARGE SCALE GENOMIC DNA]</scope>
    <source>
        <strain evidence="2 3">G-1-2-2</strain>
    </source>
</reference>
<evidence type="ECO:0000256" key="1">
    <source>
        <dbReference type="SAM" id="MobiDB-lite"/>
    </source>
</evidence>
<sequence length="61" mass="6782">MATDKKPEPPGDSTGSGWQESRLPGQRSGEGVKDIFKHVLRDIRRKAGLPPKDKSEKKKKP</sequence>
<feature type="compositionally biased region" description="Basic and acidic residues" evidence="1">
    <location>
        <begin position="51"/>
        <end position="61"/>
    </location>
</feature>
<dbReference type="Proteomes" id="UP000541185">
    <property type="component" value="Unassembled WGS sequence"/>
</dbReference>
<feature type="region of interest" description="Disordered" evidence="1">
    <location>
        <begin position="42"/>
        <end position="61"/>
    </location>
</feature>
<organism evidence="2 3">
    <name type="scientific">Ramlibacter agri</name>
    <dbReference type="NCBI Taxonomy" id="2728837"/>
    <lineage>
        <taxon>Bacteria</taxon>
        <taxon>Pseudomonadati</taxon>
        <taxon>Pseudomonadota</taxon>
        <taxon>Betaproteobacteria</taxon>
        <taxon>Burkholderiales</taxon>
        <taxon>Comamonadaceae</taxon>
        <taxon>Ramlibacter</taxon>
    </lineage>
</organism>